<dbReference type="Proteomes" id="UP000433181">
    <property type="component" value="Unassembled WGS sequence"/>
</dbReference>
<comment type="function">
    <text evidence="12">Necessary for flagellar biosynthesis. May be involved in translocation of the flagellum.</text>
</comment>
<evidence type="ECO:0000256" key="8">
    <source>
        <dbReference type="ARBA" id="ARBA00022927"/>
    </source>
</evidence>
<evidence type="ECO:0000259" key="16">
    <source>
        <dbReference type="SMART" id="SM00962"/>
    </source>
</evidence>
<dbReference type="GO" id="GO:0044781">
    <property type="term" value="P:bacterial-type flagellum organization"/>
    <property type="evidence" value="ECO:0007669"/>
    <property type="project" value="UniProtKB-UniRule"/>
</dbReference>
<proteinExistence type="inferred from homology"/>
<dbReference type="Gene3D" id="1.20.120.1380">
    <property type="entry name" value="Flagellar FlhF biosynthesis protein, N domain"/>
    <property type="match status" value="1"/>
</dbReference>
<dbReference type="PANTHER" id="PTHR43134:SF3">
    <property type="entry name" value="FLAGELLAR BIOSYNTHESIS PROTEIN FLHF"/>
    <property type="match status" value="1"/>
</dbReference>
<evidence type="ECO:0000256" key="6">
    <source>
        <dbReference type="ARBA" id="ARBA00022741"/>
    </source>
</evidence>
<feature type="region of interest" description="Disordered" evidence="14">
    <location>
        <begin position="179"/>
        <end position="252"/>
    </location>
</feature>
<feature type="compositionally biased region" description="Basic and acidic residues" evidence="14">
    <location>
        <begin position="203"/>
        <end position="221"/>
    </location>
</feature>
<evidence type="ECO:0000256" key="2">
    <source>
        <dbReference type="ARBA" id="ARBA00008531"/>
    </source>
</evidence>
<reference evidence="17 18" key="1">
    <citation type="submission" date="2019-08" db="EMBL/GenBank/DDBJ databases">
        <title>In-depth cultivation of the pig gut microbiome towards novel bacterial diversity and tailored functional studies.</title>
        <authorList>
            <person name="Wylensek D."/>
            <person name="Hitch T.C.A."/>
            <person name="Clavel T."/>
        </authorList>
    </citation>
    <scope>NUCLEOTIDE SEQUENCE [LARGE SCALE GENOMIC DNA]</scope>
    <source>
        <strain evidence="17 18">WCA-693-APC-5D-A</strain>
    </source>
</reference>
<dbReference type="FunFam" id="3.40.50.300:FF:000695">
    <property type="entry name" value="Flagellar biosynthesis regulator FlhF"/>
    <property type="match status" value="1"/>
</dbReference>
<feature type="compositionally biased region" description="Low complexity" evidence="14">
    <location>
        <begin position="189"/>
        <end position="202"/>
    </location>
</feature>
<evidence type="ECO:0000256" key="5">
    <source>
        <dbReference type="ARBA" id="ARBA00022475"/>
    </source>
</evidence>
<keyword evidence="17" id="KW-0969">Cilium</keyword>
<keyword evidence="17" id="KW-0282">Flagellum</keyword>
<dbReference type="NCBIfam" id="TIGR03499">
    <property type="entry name" value="FlhF"/>
    <property type="match status" value="1"/>
</dbReference>
<gene>
    <name evidence="17" type="primary">flhF</name>
    <name evidence="17" type="ORF">FYJ84_07225</name>
</gene>
<feature type="domain" description="SRP54-type proteins GTP-binding" evidence="16">
    <location>
        <begin position="343"/>
        <end position="534"/>
    </location>
</feature>
<dbReference type="CDD" id="cd17873">
    <property type="entry name" value="FlhF"/>
    <property type="match status" value="1"/>
</dbReference>
<dbReference type="RefSeq" id="WP_154406939.1">
    <property type="nucleotide sequence ID" value="NZ_VUNR01000012.1"/>
</dbReference>
<evidence type="ECO:0000313" key="18">
    <source>
        <dbReference type="Proteomes" id="UP000433181"/>
    </source>
</evidence>
<feature type="compositionally biased region" description="Low complexity" evidence="14">
    <location>
        <begin position="223"/>
        <end position="235"/>
    </location>
</feature>
<dbReference type="InterPro" id="IPR027417">
    <property type="entry name" value="P-loop_NTPase"/>
</dbReference>
<accession>A0A6I2UIF5</accession>
<name>A0A6I2UIF5_9FIRM</name>
<feature type="domain" description="AAA+ ATPase" evidence="15">
    <location>
        <begin position="342"/>
        <end position="511"/>
    </location>
</feature>
<keyword evidence="9" id="KW-0342">GTP-binding</keyword>
<evidence type="ECO:0000256" key="1">
    <source>
        <dbReference type="ARBA" id="ARBA00004413"/>
    </source>
</evidence>
<evidence type="ECO:0000256" key="14">
    <source>
        <dbReference type="SAM" id="MobiDB-lite"/>
    </source>
</evidence>
<dbReference type="Gene3D" id="3.40.50.300">
    <property type="entry name" value="P-loop containing nucleotide triphosphate hydrolases"/>
    <property type="match status" value="1"/>
</dbReference>
<evidence type="ECO:0000313" key="17">
    <source>
        <dbReference type="EMBL" id="MSU08772.1"/>
    </source>
</evidence>
<dbReference type="GO" id="GO:0003924">
    <property type="term" value="F:GTPase activity"/>
    <property type="evidence" value="ECO:0007669"/>
    <property type="project" value="UniProtKB-UniRule"/>
</dbReference>
<keyword evidence="6" id="KW-0547">Nucleotide-binding</keyword>
<evidence type="ECO:0000256" key="7">
    <source>
        <dbReference type="ARBA" id="ARBA00022795"/>
    </source>
</evidence>
<dbReference type="GO" id="GO:0006614">
    <property type="term" value="P:SRP-dependent cotranslational protein targeting to membrane"/>
    <property type="evidence" value="ECO:0007669"/>
    <property type="project" value="UniProtKB-UniRule"/>
</dbReference>
<dbReference type="GO" id="GO:0005886">
    <property type="term" value="C:plasma membrane"/>
    <property type="evidence" value="ECO:0007669"/>
    <property type="project" value="UniProtKB-SubCell"/>
</dbReference>
<keyword evidence="8" id="KW-0653">Protein transport</keyword>
<dbReference type="GO" id="GO:0015031">
    <property type="term" value="P:protein transport"/>
    <property type="evidence" value="ECO:0007669"/>
    <property type="project" value="UniProtKB-KW"/>
</dbReference>
<evidence type="ECO:0000256" key="11">
    <source>
        <dbReference type="ARBA" id="ARBA00023225"/>
    </source>
</evidence>
<sequence>MLIKSFKAPTLKEAMANVKAELGVDAVILHTSKTKKGGILGFHSKEVVEVIAAVEDEASKPAPVAPVNEAVLQAAAEARSSRAAAREAAGQQSYGVPEADISSISATLANFTPRSAVNQYQTAGTMEAISHAMAQNTPSQTFGEVLASVNQAQEAANEPVEVDIAAAVAAEPVSEMMQPMQPVEPAPVEPVAAEQVRAAAEPEPAKIEVAKAEEAAAKEEVQPEAPAEVSEASVADDQPEKAAPDESGKDEEIRDLQNQLEEMKAMLMEMSRNKGAGDAVPTLQNAMQSQEVTEKIIQDMIAKLNGTEILAPSNSVKAANALEKYIRKAIRVANGITLYSNKPKVVALIGPTGVGKTTTLAKIAAKFVLEQGARVALITADTYRISAVEQLKTYSDILGLPLEIVYNPEALRKAIEKHKDKQLILIDTAGRSQYNEYQMKELSGLLSIDADIEKHLVMSATTKTSDGVELLENFSICQPDRVIFTKVDETGTHGIILNILHRRKVALSYITNGQSVPDDIEPASVERLAELLLR</sequence>
<keyword evidence="17" id="KW-0966">Cell projection</keyword>
<evidence type="ECO:0000256" key="4">
    <source>
        <dbReference type="ARBA" id="ARBA00022448"/>
    </source>
</evidence>
<dbReference type="GeneID" id="96778704"/>
<dbReference type="InterPro" id="IPR020006">
    <property type="entry name" value="FlhF"/>
</dbReference>
<comment type="similarity">
    <text evidence="2">Belongs to the GTP-binding SRP family.</text>
</comment>
<evidence type="ECO:0000256" key="13">
    <source>
        <dbReference type="NCBIfam" id="TIGR03499"/>
    </source>
</evidence>
<keyword evidence="4" id="KW-0813">Transport</keyword>
<keyword evidence="10" id="KW-0472">Membrane</keyword>
<feature type="compositionally biased region" description="Basic and acidic residues" evidence="14">
    <location>
        <begin position="238"/>
        <end position="252"/>
    </location>
</feature>
<dbReference type="InterPro" id="IPR047040">
    <property type="entry name" value="FlhF__GTPase_dom"/>
</dbReference>
<dbReference type="PANTHER" id="PTHR43134">
    <property type="entry name" value="SIGNAL RECOGNITION PARTICLE RECEPTOR SUBUNIT ALPHA"/>
    <property type="match status" value="1"/>
</dbReference>
<dbReference type="SMART" id="SM00962">
    <property type="entry name" value="SRP54"/>
    <property type="match status" value="1"/>
</dbReference>
<dbReference type="InterPro" id="IPR003593">
    <property type="entry name" value="AAA+_ATPase"/>
</dbReference>
<dbReference type="SMART" id="SM00382">
    <property type="entry name" value="AAA"/>
    <property type="match status" value="1"/>
</dbReference>
<dbReference type="EMBL" id="VUNR01000012">
    <property type="protein sequence ID" value="MSU08772.1"/>
    <property type="molecule type" value="Genomic_DNA"/>
</dbReference>
<dbReference type="SUPFAM" id="SSF52540">
    <property type="entry name" value="P-loop containing nucleoside triphosphate hydrolases"/>
    <property type="match status" value="1"/>
</dbReference>
<evidence type="ECO:0000259" key="15">
    <source>
        <dbReference type="SMART" id="SM00382"/>
    </source>
</evidence>
<keyword evidence="11" id="KW-1006">Bacterial flagellum protein export</keyword>
<dbReference type="InterPro" id="IPR000897">
    <property type="entry name" value="SRP54_GTPase_dom"/>
</dbReference>
<evidence type="ECO:0000256" key="3">
    <source>
        <dbReference type="ARBA" id="ARBA00014919"/>
    </source>
</evidence>
<protein>
    <recommendedName>
        <fullName evidence="3 13">Flagellar biosynthesis protein FlhF</fullName>
    </recommendedName>
</protein>
<dbReference type="GO" id="GO:0005047">
    <property type="term" value="F:signal recognition particle binding"/>
    <property type="evidence" value="ECO:0007669"/>
    <property type="project" value="TreeGrafter"/>
</dbReference>
<keyword evidence="7" id="KW-1005">Bacterial flagellum biogenesis</keyword>
<evidence type="ECO:0000256" key="10">
    <source>
        <dbReference type="ARBA" id="ARBA00023136"/>
    </source>
</evidence>
<evidence type="ECO:0000256" key="9">
    <source>
        <dbReference type="ARBA" id="ARBA00023134"/>
    </source>
</evidence>
<evidence type="ECO:0000256" key="12">
    <source>
        <dbReference type="ARBA" id="ARBA00025337"/>
    </source>
</evidence>
<comment type="subcellular location">
    <subcellularLocation>
        <location evidence="1">Cell membrane</location>
        <topology evidence="1">Peripheral membrane protein</topology>
        <orientation evidence="1">Cytoplasmic side</orientation>
    </subcellularLocation>
</comment>
<organism evidence="17 18">
    <name type="scientific">Anaerovibrio slackiae</name>
    <dbReference type="NCBI Taxonomy" id="2652309"/>
    <lineage>
        <taxon>Bacteria</taxon>
        <taxon>Bacillati</taxon>
        <taxon>Bacillota</taxon>
        <taxon>Negativicutes</taxon>
        <taxon>Selenomonadales</taxon>
        <taxon>Selenomonadaceae</taxon>
        <taxon>Anaerovibrio</taxon>
    </lineage>
</organism>
<dbReference type="AlphaFoldDB" id="A0A6I2UIF5"/>
<keyword evidence="5" id="KW-1003">Cell membrane</keyword>
<dbReference type="GO" id="GO:0005525">
    <property type="term" value="F:GTP binding"/>
    <property type="evidence" value="ECO:0007669"/>
    <property type="project" value="UniProtKB-UniRule"/>
</dbReference>
<keyword evidence="18" id="KW-1185">Reference proteome</keyword>
<comment type="caution">
    <text evidence="17">The sequence shown here is derived from an EMBL/GenBank/DDBJ whole genome shotgun (WGS) entry which is preliminary data.</text>
</comment>
<dbReference type="Pfam" id="PF00448">
    <property type="entry name" value="SRP54"/>
    <property type="match status" value="1"/>
</dbReference>